<feature type="transmembrane region" description="Helical" evidence="12">
    <location>
        <begin position="185"/>
        <end position="212"/>
    </location>
</feature>
<keyword evidence="10" id="KW-0066">ATP synthesis</keyword>
<feature type="transmembrane region" description="Helical" evidence="12">
    <location>
        <begin position="20"/>
        <end position="42"/>
    </location>
</feature>
<reference evidence="13" key="1">
    <citation type="journal article" date="2018" name="Syst. Biol.">
        <title>Mitochondrial Genome Fragmentation Unites the Parasitic Lice of Eutherian Mammals.</title>
        <authorList>
            <person name="Song F."/>
            <person name="Li H."/>
            <person name="Liu G.-H."/>
            <person name="Wang W."/>
            <person name="James P."/>
            <person name="Colwell D.D."/>
            <person name="Tran A."/>
            <person name="Gong S."/>
            <person name="Cai W."/>
            <person name="Shao R."/>
        </authorList>
    </citation>
    <scope>NUCLEOTIDE SEQUENCE</scope>
</reference>
<evidence type="ECO:0000256" key="11">
    <source>
        <dbReference type="RuleBase" id="RU004450"/>
    </source>
</evidence>
<dbReference type="PRINTS" id="PR00123">
    <property type="entry name" value="ATPASEA"/>
</dbReference>
<dbReference type="InterPro" id="IPR023011">
    <property type="entry name" value="ATP_synth_F0_asu_AS"/>
</dbReference>
<dbReference type="PROSITE" id="PS00449">
    <property type="entry name" value="ATPASE_A"/>
    <property type="match status" value="1"/>
</dbReference>
<dbReference type="GO" id="GO:0005743">
    <property type="term" value="C:mitochondrial inner membrane"/>
    <property type="evidence" value="ECO:0007669"/>
    <property type="project" value="UniProtKB-SubCell"/>
</dbReference>
<keyword evidence="9 12" id="KW-0472">Membrane</keyword>
<evidence type="ECO:0000256" key="8">
    <source>
        <dbReference type="ARBA" id="ARBA00023065"/>
    </source>
</evidence>
<dbReference type="EMBL" id="MH001228">
    <property type="protein sequence ID" value="AYC65899.1"/>
    <property type="molecule type" value="Genomic_DNA"/>
</dbReference>
<feature type="transmembrane region" description="Helical" evidence="12">
    <location>
        <begin position="122"/>
        <end position="144"/>
    </location>
</feature>
<evidence type="ECO:0000256" key="1">
    <source>
        <dbReference type="ARBA" id="ARBA00004141"/>
    </source>
</evidence>
<accession>A0A386B2M3</accession>
<dbReference type="AlphaFoldDB" id="A0A386B2M3"/>
<keyword evidence="3" id="KW-0813">Transport</keyword>
<dbReference type="RefSeq" id="YP_009519725.1">
    <property type="nucleotide sequence ID" value="NC_039530.1"/>
</dbReference>
<feature type="transmembrane region" description="Helical" evidence="12">
    <location>
        <begin position="91"/>
        <end position="110"/>
    </location>
</feature>
<evidence type="ECO:0000256" key="4">
    <source>
        <dbReference type="ARBA" id="ARBA00022547"/>
    </source>
</evidence>
<protein>
    <recommendedName>
        <fullName evidence="11">ATP synthase subunit a</fullName>
    </recommendedName>
</protein>
<dbReference type="InterPro" id="IPR045083">
    <property type="entry name" value="ATP_synth_F0_asu_bact/mt"/>
</dbReference>
<feature type="transmembrane region" description="Helical" evidence="12">
    <location>
        <begin position="156"/>
        <end position="178"/>
    </location>
</feature>
<sequence length="216" mass="25037">MMTSLLSIFDPGSNVVLSNWVILFSLVFFPVSKLFWKTFSLIQSMYTMFVKLIQSMFDSKESLVYSSLFMFLFLINLMGLIPYGFSLSSHFSFNFCMGFFLWISTMIWGFSKNLNANISHLTPMGCPLILVPFMVLVETISMIIRPVTLSLRLMSNMMAGHMIISLISGAVFSMLWLVKPMFLFLNIFFFMFELGVAMIQTYVFTMLMMLYWKDTE</sequence>
<evidence type="ECO:0000256" key="12">
    <source>
        <dbReference type="SAM" id="Phobius"/>
    </source>
</evidence>
<comment type="similarity">
    <text evidence="2">Belongs to the ATPase A chain family.</text>
</comment>
<dbReference type="CTD" id="4508"/>
<evidence type="ECO:0000256" key="6">
    <source>
        <dbReference type="ARBA" id="ARBA00022781"/>
    </source>
</evidence>
<dbReference type="GeneID" id="38279787"/>
<comment type="subcellular location">
    <subcellularLocation>
        <location evidence="1">Membrane</location>
        <topology evidence="1">Multi-pass membrane protein</topology>
    </subcellularLocation>
    <subcellularLocation>
        <location evidence="11">Mitochondrion inner membrane</location>
        <topology evidence="11">Multi-pass membrane protein</topology>
    </subcellularLocation>
</comment>
<feature type="transmembrane region" description="Helical" evidence="12">
    <location>
        <begin position="63"/>
        <end position="85"/>
    </location>
</feature>
<dbReference type="GO" id="GO:0045259">
    <property type="term" value="C:proton-transporting ATP synthase complex"/>
    <property type="evidence" value="ECO:0007669"/>
    <property type="project" value="UniProtKB-KW"/>
</dbReference>
<keyword evidence="8" id="KW-0406">Ion transport</keyword>
<proteinExistence type="inferred from homology"/>
<keyword evidence="4" id="KW-0138">CF(0)</keyword>
<evidence type="ECO:0000256" key="10">
    <source>
        <dbReference type="ARBA" id="ARBA00023310"/>
    </source>
</evidence>
<name>A0A386B2M3_9NEOP</name>
<dbReference type="CDD" id="cd00310">
    <property type="entry name" value="ATP-synt_Fo_a_6"/>
    <property type="match status" value="1"/>
</dbReference>
<keyword evidence="7 12" id="KW-1133">Transmembrane helix</keyword>
<keyword evidence="5 12" id="KW-0812">Transmembrane</keyword>
<dbReference type="PANTHER" id="PTHR11410:SF0">
    <property type="entry name" value="ATP SYNTHASE SUBUNIT A"/>
    <property type="match status" value="1"/>
</dbReference>
<dbReference type="PANTHER" id="PTHR11410">
    <property type="entry name" value="ATP SYNTHASE SUBUNIT A"/>
    <property type="match status" value="1"/>
</dbReference>
<dbReference type="NCBIfam" id="TIGR01131">
    <property type="entry name" value="ATP_synt_6_or_A"/>
    <property type="match status" value="1"/>
</dbReference>
<evidence type="ECO:0000256" key="5">
    <source>
        <dbReference type="ARBA" id="ARBA00022692"/>
    </source>
</evidence>
<dbReference type="Gene3D" id="1.20.120.220">
    <property type="entry name" value="ATP synthase, F0 complex, subunit A"/>
    <property type="match status" value="1"/>
</dbReference>
<evidence type="ECO:0000256" key="2">
    <source>
        <dbReference type="ARBA" id="ARBA00006810"/>
    </source>
</evidence>
<gene>
    <name evidence="13" type="primary">ATP6</name>
</gene>
<dbReference type="InterPro" id="IPR000568">
    <property type="entry name" value="ATP_synth_F0_asu"/>
</dbReference>
<evidence type="ECO:0000256" key="7">
    <source>
        <dbReference type="ARBA" id="ARBA00022989"/>
    </source>
</evidence>
<evidence type="ECO:0000256" key="3">
    <source>
        <dbReference type="ARBA" id="ARBA00022448"/>
    </source>
</evidence>
<dbReference type="GO" id="GO:0046933">
    <property type="term" value="F:proton-transporting ATP synthase activity, rotational mechanism"/>
    <property type="evidence" value="ECO:0007669"/>
    <property type="project" value="TreeGrafter"/>
</dbReference>
<dbReference type="Pfam" id="PF00119">
    <property type="entry name" value="ATP-synt_A"/>
    <property type="match status" value="1"/>
</dbReference>
<evidence type="ECO:0000313" key="13">
    <source>
        <dbReference type="EMBL" id="AYC65899.1"/>
    </source>
</evidence>
<evidence type="ECO:0000256" key="9">
    <source>
        <dbReference type="ARBA" id="ARBA00023136"/>
    </source>
</evidence>
<organism evidence="13">
    <name type="scientific">Colpocephalum griffoneae</name>
    <dbReference type="NCBI Taxonomy" id="2358484"/>
    <lineage>
        <taxon>Eukaryota</taxon>
        <taxon>Metazoa</taxon>
        <taxon>Ecdysozoa</taxon>
        <taxon>Arthropoda</taxon>
        <taxon>Hexapoda</taxon>
        <taxon>Insecta</taxon>
        <taxon>Pterygota</taxon>
        <taxon>Neoptera</taxon>
        <taxon>Paraneoptera</taxon>
        <taxon>Psocodea</taxon>
        <taxon>Troctomorpha</taxon>
        <taxon>Phthiraptera</taxon>
        <taxon>Amblycera</taxon>
        <taxon>Menoponidae</taxon>
        <taxon>Colpocephalum</taxon>
    </lineage>
</organism>
<geneLocation type="mitochondrion" evidence="13"/>
<dbReference type="InterPro" id="IPR035908">
    <property type="entry name" value="F0_ATP_A_sf"/>
</dbReference>
<keyword evidence="6" id="KW-0375">Hydrogen ion transport</keyword>
<keyword evidence="13" id="KW-0496">Mitochondrion</keyword>
<dbReference type="SUPFAM" id="SSF81336">
    <property type="entry name" value="F1F0 ATP synthase subunit A"/>
    <property type="match status" value="1"/>
</dbReference>